<name>A0A090MJK2_AFIFE</name>
<reference evidence="1 2" key="1">
    <citation type="journal article" date="2014" name="Genome Announc.">
        <title>Genome Sequence of Afipia felis Strain 76713, Isolated in Hospital Water Using an Amoeba Co-Culture Procedure.</title>
        <authorList>
            <person name="Benamar S."/>
            <person name="La Scola B."/>
            <person name="Croce O."/>
        </authorList>
    </citation>
    <scope>NUCLEOTIDE SEQUENCE [LARGE SCALE GENOMIC DNA]</scope>
    <source>
        <strain evidence="1 2">76713</strain>
    </source>
</reference>
<proteinExistence type="predicted"/>
<evidence type="ECO:0000313" key="2">
    <source>
        <dbReference type="Proteomes" id="UP000035762"/>
    </source>
</evidence>
<accession>A0A090MJK2</accession>
<organism evidence="1 2">
    <name type="scientific">Afipia felis</name>
    <name type="common">Cat scratch disease bacillus</name>
    <dbReference type="NCBI Taxonomy" id="1035"/>
    <lineage>
        <taxon>Bacteria</taxon>
        <taxon>Pseudomonadati</taxon>
        <taxon>Pseudomonadota</taxon>
        <taxon>Alphaproteobacteria</taxon>
        <taxon>Hyphomicrobiales</taxon>
        <taxon>Nitrobacteraceae</taxon>
        <taxon>Afipia</taxon>
    </lineage>
</organism>
<dbReference type="Proteomes" id="UP000035762">
    <property type="component" value="Unassembled WGS sequence"/>
</dbReference>
<evidence type="ECO:0000313" key="1">
    <source>
        <dbReference type="EMBL" id="CEG07680.1"/>
    </source>
</evidence>
<dbReference type="STRING" id="1035.BN961_01080"/>
<dbReference type="Gene3D" id="3.40.190.10">
    <property type="entry name" value="Periplasmic binding protein-like II"/>
    <property type="match status" value="1"/>
</dbReference>
<sequence length="91" mass="9417">MRALDKAKLPWTETFIGGGVTAVVAAAEAGLGAAPLARRIAPPGLIDIGATYKLPKLGRSKVMLYSRVSDAAQLAALRTISAAFRKIVLAA</sequence>
<comment type="caution">
    <text evidence="1">The sequence shown here is derived from an EMBL/GenBank/DDBJ whole genome shotgun (WGS) entry which is preliminary data.</text>
</comment>
<gene>
    <name evidence="1" type="ORF">BN961_01080</name>
</gene>
<dbReference type="AlphaFoldDB" id="A0A090MJK2"/>
<protein>
    <recommendedName>
        <fullName evidence="3">LysR substrate-binding domain-containing protein</fullName>
    </recommendedName>
</protein>
<dbReference type="EMBL" id="CCAZ020000001">
    <property type="protein sequence ID" value="CEG07680.1"/>
    <property type="molecule type" value="Genomic_DNA"/>
</dbReference>
<keyword evidence="2" id="KW-1185">Reference proteome</keyword>
<evidence type="ECO:0008006" key="3">
    <source>
        <dbReference type="Google" id="ProtNLM"/>
    </source>
</evidence>